<dbReference type="Pfam" id="PF00216">
    <property type="entry name" value="Bac_DNA_binding"/>
    <property type="match status" value="1"/>
</dbReference>
<dbReference type="SMART" id="SM00411">
    <property type="entry name" value="BHL"/>
    <property type="match status" value="1"/>
</dbReference>
<evidence type="ECO:0000256" key="2">
    <source>
        <dbReference type="ARBA" id="ARBA00018700"/>
    </source>
</evidence>
<reference evidence="10" key="2">
    <citation type="submission" date="2021-08" db="EMBL/GenBank/DDBJ databases">
        <authorList>
            <person name="Tani A."/>
            <person name="Ola A."/>
            <person name="Ogura Y."/>
            <person name="Katsura K."/>
            <person name="Hayashi T."/>
        </authorList>
    </citation>
    <scope>NUCLEOTIDE SEQUENCE</scope>
    <source>
        <strain evidence="10">DSM 17168</strain>
    </source>
</reference>
<keyword evidence="11" id="KW-1185">Reference proteome</keyword>
<dbReference type="CDD" id="cd13836">
    <property type="entry name" value="IHF_B"/>
    <property type="match status" value="1"/>
</dbReference>
<dbReference type="RefSeq" id="WP_238233570.1">
    <property type="nucleotide sequence ID" value="NZ_BPQQ01000005.1"/>
</dbReference>
<evidence type="ECO:0000256" key="7">
    <source>
        <dbReference type="ARBA" id="ARBA00023172"/>
    </source>
</evidence>
<accession>A0ABQ4S637</accession>
<evidence type="ECO:0000313" key="11">
    <source>
        <dbReference type="Proteomes" id="UP001055153"/>
    </source>
</evidence>
<evidence type="ECO:0000256" key="5">
    <source>
        <dbReference type="ARBA" id="ARBA00023125"/>
    </source>
</evidence>
<keyword evidence="7 9" id="KW-0233">DNA recombination</keyword>
<dbReference type="PANTHER" id="PTHR33175">
    <property type="entry name" value="DNA-BINDING PROTEIN HU"/>
    <property type="match status" value="1"/>
</dbReference>
<sequence>MIKSELVLRIAEQNPHLYQRDVENIVNAILDTIADALARGDRVELRGFGAFSVKRREARRGRNPRTGAAVAVAEKAIPVFKTGKEMRLRLNEAGIGAEEPVAAQAS</sequence>
<dbReference type="NCBIfam" id="NF001222">
    <property type="entry name" value="PRK00199.1"/>
    <property type="match status" value="1"/>
</dbReference>
<evidence type="ECO:0000256" key="6">
    <source>
        <dbReference type="ARBA" id="ARBA00023163"/>
    </source>
</evidence>
<comment type="function">
    <text evidence="9">This protein is one of the two subunits of integration host factor, a specific DNA-binding protein that functions in genetic recombination as well as in transcriptional and translational control.</text>
</comment>
<evidence type="ECO:0000313" key="10">
    <source>
        <dbReference type="EMBL" id="GJD98616.1"/>
    </source>
</evidence>
<protein>
    <recommendedName>
        <fullName evidence="2 9">Integration host factor subunit beta</fullName>
    </recommendedName>
</protein>
<evidence type="ECO:0000256" key="8">
    <source>
        <dbReference type="RuleBase" id="RU003939"/>
    </source>
</evidence>
<dbReference type="EMBL" id="BPQQ01000005">
    <property type="protein sequence ID" value="GJD98616.1"/>
    <property type="molecule type" value="Genomic_DNA"/>
</dbReference>
<dbReference type="NCBIfam" id="TIGR00988">
    <property type="entry name" value="hip"/>
    <property type="match status" value="1"/>
</dbReference>
<dbReference type="PANTHER" id="PTHR33175:SF5">
    <property type="entry name" value="INTEGRATION HOST FACTOR SUBUNIT BETA"/>
    <property type="match status" value="1"/>
</dbReference>
<evidence type="ECO:0000256" key="4">
    <source>
        <dbReference type="ARBA" id="ARBA00023015"/>
    </source>
</evidence>
<reference evidence="10" key="1">
    <citation type="journal article" date="2021" name="Front. Microbiol.">
        <title>Comprehensive Comparative Genomics and Phenotyping of Methylobacterium Species.</title>
        <authorList>
            <person name="Alessa O."/>
            <person name="Ogura Y."/>
            <person name="Fujitani Y."/>
            <person name="Takami H."/>
            <person name="Hayashi T."/>
            <person name="Sahin N."/>
            <person name="Tani A."/>
        </authorList>
    </citation>
    <scope>NUCLEOTIDE SEQUENCE</scope>
    <source>
        <strain evidence="10">DSM 17168</strain>
    </source>
</reference>
<name>A0ABQ4S637_9HYPH</name>
<comment type="caution">
    <text evidence="10">The sequence shown here is derived from an EMBL/GenBank/DDBJ whole genome shotgun (WGS) entry which is preliminary data.</text>
</comment>
<comment type="similarity">
    <text evidence="1 8">Belongs to the bacterial histone-like protein family.</text>
</comment>
<keyword evidence="4 9" id="KW-0805">Transcription regulation</keyword>
<dbReference type="InterPro" id="IPR005685">
    <property type="entry name" value="IHF_beta"/>
</dbReference>
<evidence type="ECO:0000256" key="3">
    <source>
        <dbReference type="ARBA" id="ARBA00022845"/>
    </source>
</evidence>
<dbReference type="PRINTS" id="PR01727">
    <property type="entry name" value="DNABINDINGHU"/>
</dbReference>
<keyword evidence="3 9" id="KW-0810">Translation regulation</keyword>
<evidence type="ECO:0000256" key="9">
    <source>
        <dbReference type="RuleBase" id="RU003941"/>
    </source>
</evidence>
<dbReference type="Proteomes" id="UP001055153">
    <property type="component" value="Unassembled WGS sequence"/>
</dbReference>
<dbReference type="PROSITE" id="PS00045">
    <property type="entry name" value="HISTONE_LIKE"/>
    <property type="match status" value="1"/>
</dbReference>
<keyword evidence="5 9" id="KW-0238">DNA-binding</keyword>
<keyword evidence="6 9" id="KW-0804">Transcription</keyword>
<dbReference type="InterPro" id="IPR020816">
    <property type="entry name" value="Histone-like_DNA-bd_CS"/>
</dbReference>
<gene>
    <name evidence="10" type="primary">ihfB</name>
    <name evidence="10" type="ORF">GMJLKIPL_0527</name>
</gene>
<dbReference type="InterPro" id="IPR010992">
    <property type="entry name" value="IHF-like_DNA-bd_dom_sf"/>
</dbReference>
<proteinExistence type="inferred from homology"/>
<comment type="subunit">
    <text evidence="9">Heterodimer of an alpha and a beta chain.</text>
</comment>
<evidence type="ECO:0000256" key="1">
    <source>
        <dbReference type="ARBA" id="ARBA00010529"/>
    </source>
</evidence>
<dbReference type="SUPFAM" id="SSF47729">
    <property type="entry name" value="IHF-like DNA-binding proteins"/>
    <property type="match status" value="1"/>
</dbReference>
<dbReference type="Gene3D" id="4.10.520.10">
    <property type="entry name" value="IHF-like DNA-binding proteins"/>
    <property type="match status" value="1"/>
</dbReference>
<organism evidence="10 11">
    <name type="scientific">Methylobacterium isbiliense</name>
    <dbReference type="NCBI Taxonomy" id="315478"/>
    <lineage>
        <taxon>Bacteria</taxon>
        <taxon>Pseudomonadati</taxon>
        <taxon>Pseudomonadota</taxon>
        <taxon>Alphaproteobacteria</taxon>
        <taxon>Hyphomicrobiales</taxon>
        <taxon>Methylobacteriaceae</taxon>
        <taxon>Methylobacterium</taxon>
    </lineage>
</organism>
<dbReference type="InterPro" id="IPR000119">
    <property type="entry name" value="Hist_DNA-bd"/>
</dbReference>